<evidence type="ECO:0000256" key="1">
    <source>
        <dbReference type="SAM" id="MobiDB-lite"/>
    </source>
</evidence>
<dbReference type="EMBL" id="BGZK01000132">
    <property type="protein sequence ID" value="GBP21801.1"/>
    <property type="molecule type" value="Genomic_DNA"/>
</dbReference>
<keyword evidence="3" id="KW-1185">Reference proteome</keyword>
<evidence type="ECO:0000313" key="2">
    <source>
        <dbReference type="EMBL" id="GBP21801.1"/>
    </source>
</evidence>
<comment type="caution">
    <text evidence="2">The sequence shown here is derived from an EMBL/GenBank/DDBJ whole genome shotgun (WGS) entry which is preliminary data.</text>
</comment>
<organism evidence="2 3">
    <name type="scientific">Eumeta variegata</name>
    <name type="common">Bagworm moth</name>
    <name type="synonym">Eumeta japonica</name>
    <dbReference type="NCBI Taxonomy" id="151549"/>
    <lineage>
        <taxon>Eukaryota</taxon>
        <taxon>Metazoa</taxon>
        <taxon>Ecdysozoa</taxon>
        <taxon>Arthropoda</taxon>
        <taxon>Hexapoda</taxon>
        <taxon>Insecta</taxon>
        <taxon>Pterygota</taxon>
        <taxon>Neoptera</taxon>
        <taxon>Endopterygota</taxon>
        <taxon>Lepidoptera</taxon>
        <taxon>Glossata</taxon>
        <taxon>Ditrysia</taxon>
        <taxon>Tineoidea</taxon>
        <taxon>Psychidae</taxon>
        <taxon>Oiketicinae</taxon>
        <taxon>Eumeta</taxon>
    </lineage>
</organism>
<evidence type="ECO:0000313" key="3">
    <source>
        <dbReference type="Proteomes" id="UP000299102"/>
    </source>
</evidence>
<protein>
    <submittedName>
        <fullName evidence="2">Uncharacterized protein</fullName>
    </submittedName>
</protein>
<proteinExistence type="predicted"/>
<dbReference type="Proteomes" id="UP000299102">
    <property type="component" value="Unassembled WGS sequence"/>
</dbReference>
<reference evidence="2 3" key="1">
    <citation type="journal article" date="2019" name="Commun. Biol.">
        <title>The bagworm genome reveals a unique fibroin gene that provides high tensile strength.</title>
        <authorList>
            <person name="Kono N."/>
            <person name="Nakamura H."/>
            <person name="Ohtoshi R."/>
            <person name="Tomita M."/>
            <person name="Numata K."/>
            <person name="Arakawa K."/>
        </authorList>
    </citation>
    <scope>NUCLEOTIDE SEQUENCE [LARGE SCALE GENOMIC DNA]</scope>
</reference>
<name>A0A4C1U666_EUMVA</name>
<feature type="region of interest" description="Disordered" evidence="1">
    <location>
        <begin position="47"/>
        <end position="78"/>
    </location>
</feature>
<dbReference type="AlphaFoldDB" id="A0A4C1U666"/>
<accession>A0A4C1U666</accession>
<gene>
    <name evidence="2" type="ORF">EVAR_10980_1</name>
</gene>
<sequence length="78" mass="8237">MRSICTGRGAARPVARADDSVIPLKEVDRKSGILRSKYLLAVAVSRSRMAENEPRAARLKPSGGPAPPPATLAGDCDH</sequence>